<dbReference type="AlphaFoldDB" id="A0A109K370"/>
<evidence type="ECO:0000313" key="2">
    <source>
        <dbReference type="Proteomes" id="UP000068164"/>
    </source>
</evidence>
<proteinExistence type="predicted"/>
<keyword evidence="2" id="KW-1185">Reference proteome</keyword>
<name>A0A109K370_9HYPH</name>
<evidence type="ECO:0000313" key="1">
    <source>
        <dbReference type="EMBL" id="KWV59981.1"/>
    </source>
</evidence>
<gene>
    <name evidence="1" type="ORF">AS026_27160</name>
</gene>
<sequence>MAEEYSLRTEDSGWSIIDRATHEPARLDGIPLSAMDAEEAKHMLAILRGIDRVRTASKRAASFANKKRANAGQTAASPQINAGFGMLRPFRGD</sequence>
<comment type="caution">
    <text evidence="1">The sequence shown here is derived from an EMBL/GenBank/DDBJ whole genome shotgun (WGS) entry which is preliminary data.</text>
</comment>
<dbReference type="RefSeq" id="WP_062368385.1">
    <property type="nucleotide sequence ID" value="NZ_LNCD01000003.1"/>
</dbReference>
<organism evidence="1 2">
    <name type="scientific">Rhizobium altiplani</name>
    <dbReference type="NCBI Taxonomy" id="1864509"/>
    <lineage>
        <taxon>Bacteria</taxon>
        <taxon>Pseudomonadati</taxon>
        <taxon>Pseudomonadota</taxon>
        <taxon>Alphaproteobacteria</taxon>
        <taxon>Hyphomicrobiales</taxon>
        <taxon>Rhizobiaceae</taxon>
        <taxon>Rhizobium/Agrobacterium group</taxon>
        <taxon>Rhizobium</taxon>
    </lineage>
</organism>
<dbReference type="Proteomes" id="UP000068164">
    <property type="component" value="Unassembled WGS sequence"/>
</dbReference>
<accession>A0A109K370</accession>
<protein>
    <submittedName>
        <fullName evidence="1">Uncharacterized protein</fullName>
    </submittedName>
</protein>
<dbReference type="EMBL" id="LNCD01000003">
    <property type="protein sequence ID" value="KWV59981.1"/>
    <property type="molecule type" value="Genomic_DNA"/>
</dbReference>
<reference evidence="1 2" key="1">
    <citation type="submission" date="2015-11" db="EMBL/GenBank/DDBJ databases">
        <title>Draft Genome Sequence of the Strain BR 10423 (Rhizobium sp.) isolated from nodules of Mimosa pudica.</title>
        <authorList>
            <person name="Barauna A.C."/>
            <person name="Zilli J.E."/>
            <person name="Simoes-Araujo J.L."/>
            <person name="Reis V.M."/>
            <person name="James E.K."/>
            <person name="Reis F.B.Jr."/>
            <person name="Rouws L.F."/>
            <person name="Passos S.R."/>
            <person name="Gois S.R."/>
        </authorList>
    </citation>
    <scope>NUCLEOTIDE SEQUENCE [LARGE SCALE GENOMIC DNA]</scope>
    <source>
        <strain evidence="1 2">BR10423</strain>
    </source>
</reference>
<dbReference type="OrthoDB" id="8398501at2"/>